<evidence type="ECO:0000256" key="9">
    <source>
        <dbReference type="ARBA" id="ARBA00023319"/>
    </source>
</evidence>
<evidence type="ECO:0000256" key="4">
    <source>
        <dbReference type="ARBA" id="ARBA00022490"/>
    </source>
</evidence>
<dbReference type="InterPro" id="IPR017441">
    <property type="entry name" value="Protein_kinase_ATP_BS"/>
</dbReference>
<feature type="domain" description="Ig-like" evidence="16">
    <location>
        <begin position="637"/>
        <end position="727"/>
    </location>
</feature>
<dbReference type="Pfam" id="PF00069">
    <property type="entry name" value="Pkinase"/>
    <property type="match status" value="1"/>
</dbReference>
<dbReference type="PROSITE" id="PS00108">
    <property type="entry name" value="PROTEIN_KINASE_ST"/>
    <property type="match status" value="1"/>
</dbReference>
<dbReference type="GO" id="GO:0007411">
    <property type="term" value="P:axon guidance"/>
    <property type="evidence" value="ECO:0007669"/>
    <property type="project" value="TreeGrafter"/>
</dbReference>
<dbReference type="PROSITE" id="PS50853">
    <property type="entry name" value="FN3"/>
    <property type="match status" value="1"/>
</dbReference>
<dbReference type="SMART" id="SM00325">
    <property type="entry name" value="RhoGEF"/>
    <property type="match status" value="1"/>
</dbReference>
<dbReference type="InterPro" id="IPR011009">
    <property type="entry name" value="Kinase-like_dom_sf"/>
</dbReference>
<dbReference type="InterPro" id="IPR008271">
    <property type="entry name" value="Ser/Thr_kinase_AS"/>
</dbReference>
<dbReference type="CDD" id="cd00063">
    <property type="entry name" value="FN3"/>
    <property type="match status" value="1"/>
</dbReference>
<evidence type="ECO:0000313" key="18">
    <source>
        <dbReference type="EMBL" id="KPP60900.1"/>
    </source>
</evidence>
<dbReference type="Pfam" id="PF23587">
    <property type="entry name" value="SH3_KALRN"/>
    <property type="match status" value="1"/>
</dbReference>
<dbReference type="Pfam" id="PF00041">
    <property type="entry name" value="fn3"/>
    <property type="match status" value="1"/>
</dbReference>
<feature type="compositionally biased region" description="Basic and acidic residues" evidence="12">
    <location>
        <begin position="136"/>
        <end position="148"/>
    </location>
</feature>
<dbReference type="InterPro" id="IPR001452">
    <property type="entry name" value="SH3_domain"/>
</dbReference>
<keyword evidence="5" id="KW-0344">Guanine-nucleotide releasing factor</keyword>
<dbReference type="Gene3D" id="3.30.200.20">
    <property type="entry name" value="Phosphorylase Kinase, domain 1"/>
    <property type="match status" value="1"/>
</dbReference>
<sequence>MTHSYVVSGSDAKTDSVTTLQPQSSVGSAHSSSPGPKRSGNTLKKWLTSPVRRLSHGKADSAIKKVPSKPKKREVRKSIDLGPRDGEGEGPPQDDSTEERVRKEGTLSKSSSGVQSGGEEEPEDEPHTPLPPPMEIIKDPSSQEDKTLEPVTFPSFGTLTTPEQAATTQPRNPEEEQRAKAMRGRMFVLNELIQTEKDYVRDLGVLVEGFMKRIEEKGVPDDMKGKDKIVFGNIHQIYDWHREFFLGELEKCLQDHDRLAELFIKHERRLHMYVVYCQNKPTSEFIVAEYDSYFEEVQQEINSRLTISDYLIKPIQRITKYQLLLKDFLKYTSKAGLDCQDIEKAVDLMFLVPKRCNDMMNLGRLQGYEVSYLSMEKNVDNDPCKFVLYCRGSSERLILQAANVEIKQVWVQEIQQLLDTQSNFLSALVSPIEFQKKESSSQSVNRGSSSRPHSSASLGAEKPHLSGHTAAPLKLSTSNGGPCFDPQKLSERFDAAKHNPSGCNGVSSTVVVTQDYIALKENEICVSQGETVQILATNQQNMCLVYRPANSQSPAAEGWVPGHILSTLSKAHIDSAEGSLKKSFSWHTLRMRTRAEKEAASTGDTKAEAGGRRPRDVLSTKVTVKLLNPNFIQEVAPEFLVPLSDVTCALGETVHLRCKVCGRPKPVVTLRGADQNLIVNNSRFTIEIGETGDIHLKICNLMPQDTGIYTCVAVNDHGSASSSASIKVQGVPAAPSRPVAQEAGCTAVMVHWLPPASLGNCTAFGYTVEYRQEDSLVWQQSVTTGDVCVKIERLIPGGHYLFRVSASFSYDGAGVQWKDNFEAMFSEVSEIGRGRFSVVRRCLNKSTKKEVAVKYISKKMRRKEQVSQEAELLRHVQHPQLPALWGAYESGSSFMLVLDLVEDGRLLDHLIALDELMEDKVAFYVRDTLEVLQYLHTCRVAHLDLKPENLMVDLRAPVPCVKLVDFGDAVQMSSHRYVHLLLGNPEFAAPELIRGSPVSPNTDVWSVGVLAYVMLSGVSPFLDESVEETCVNICRLDFCFPEEYFEGVSQVARDFVASVLLEDPRKRPSAASCLLHPWVSTRSGDTSGTPLDTARLASFVERRRQLSDVRPVTNVKGLVTPSLLPPQ</sequence>
<feature type="binding site" evidence="11">
    <location>
        <position position="854"/>
    </location>
    <ligand>
        <name>ATP</name>
        <dbReference type="ChEBI" id="CHEBI:30616"/>
    </ligand>
</feature>
<dbReference type="PROSITE" id="PS50002">
    <property type="entry name" value="SH3"/>
    <property type="match status" value="1"/>
</dbReference>
<organism evidence="18 19">
    <name type="scientific">Scleropages formosus</name>
    <name type="common">Asian bonytongue</name>
    <name type="synonym">Osteoglossum formosum</name>
    <dbReference type="NCBI Taxonomy" id="113540"/>
    <lineage>
        <taxon>Eukaryota</taxon>
        <taxon>Metazoa</taxon>
        <taxon>Chordata</taxon>
        <taxon>Craniata</taxon>
        <taxon>Vertebrata</taxon>
        <taxon>Euteleostomi</taxon>
        <taxon>Actinopterygii</taxon>
        <taxon>Neopterygii</taxon>
        <taxon>Teleostei</taxon>
        <taxon>Osteoglossocephala</taxon>
        <taxon>Osteoglossomorpha</taxon>
        <taxon>Osteoglossiformes</taxon>
        <taxon>Osteoglossidae</taxon>
        <taxon>Scleropages</taxon>
    </lineage>
</organism>
<dbReference type="InterPro" id="IPR013098">
    <property type="entry name" value="Ig_I-set"/>
</dbReference>
<evidence type="ECO:0000259" key="16">
    <source>
        <dbReference type="PROSITE" id="PS50835"/>
    </source>
</evidence>
<dbReference type="InterPro" id="IPR036028">
    <property type="entry name" value="SH3-like_dom_sf"/>
</dbReference>
<dbReference type="InterPro" id="IPR036179">
    <property type="entry name" value="Ig-like_dom_sf"/>
</dbReference>
<keyword evidence="8 11" id="KW-0067">ATP-binding</keyword>
<dbReference type="SUPFAM" id="SSF50044">
    <property type="entry name" value="SH3-domain"/>
    <property type="match status" value="1"/>
</dbReference>
<keyword evidence="9" id="KW-0393">Immunoglobulin domain</keyword>
<dbReference type="Gene3D" id="2.30.29.30">
    <property type="entry name" value="Pleckstrin-homology domain (PH domain)/Phosphotyrosine-binding domain (PTB)"/>
    <property type="match status" value="1"/>
</dbReference>
<dbReference type="InterPro" id="IPR013783">
    <property type="entry name" value="Ig-like_fold"/>
</dbReference>
<feature type="region of interest" description="Disordered" evidence="12">
    <location>
        <begin position="439"/>
        <end position="478"/>
    </location>
</feature>
<dbReference type="EMBL" id="JARO02010172">
    <property type="protein sequence ID" value="KPP60900.1"/>
    <property type="molecule type" value="Genomic_DNA"/>
</dbReference>
<dbReference type="PROSITE" id="PS50835">
    <property type="entry name" value="IG_LIKE"/>
    <property type="match status" value="1"/>
</dbReference>
<proteinExistence type="inferred from homology"/>
<evidence type="ECO:0000256" key="8">
    <source>
        <dbReference type="ARBA" id="ARBA00022840"/>
    </source>
</evidence>
<keyword evidence="6" id="KW-0677">Repeat</keyword>
<evidence type="ECO:0000259" key="15">
    <source>
        <dbReference type="PROSITE" id="PS50011"/>
    </source>
</evidence>
<dbReference type="InterPro" id="IPR047053">
    <property type="entry name" value="Kalirin_TRIO_SH3_2"/>
</dbReference>
<dbReference type="Gene3D" id="2.30.30.40">
    <property type="entry name" value="SH3 Domains"/>
    <property type="match status" value="1"/>
</dbReference>
<feature type="domain" description="Protein kinase" evidence="15">
    <location>
        <begin position="825"/>
        <end position="1079"/>
    </location>
</feature>
<evidence type="ECO:0000256" key="3">
    <source>
        <dbReference type="ARBA" id="ARBA00022443"/>
    </source>
</evidence>
<dbReference type="SUPFAM" id="SSF56112">
    <property type="entry name" value="Protein kinase-like (PK-like)"/>
    <property type="match status" value="1"/>
</dbReference>
<dbReference type="InterPro" id="IPR000719">
    <property type="entry name" value="Prot_kinase_dom"/>
</dbReference>
<dbReference type="SUPFAM" id="SSF50729">
    <property type="entry name" value="PH domain-like"/>
    <property type="match status" value="1"/>
</dbReference>
<comment type="caution">
    <text evidence="18">The sequence shown here is derived from an EMBL/GenBank/DDBJ whole genome shotgun (WGS) entry which is preliminary data.</text>
</comment>
<dbReference type="Gene3D" id="1.10.510.10">
    <property type="entry name" value="Transferase(Phosphotransferase) domain 1"/>
    <property type="match status" value="1"/>
</dbReference>
<evidence type="ECO:0000259" key="13">
    <source>
        <dbReference type="PROSITE" id="PS50002"/>
    </source>
</evidence>
<feature type="compositionally biased region" description="Polar residues" evidence="12">
    <location>
        <begin position="155"/>
        <end position="171"/>
    </location>
</feature>
<dbReference type="InterPro" id="IPR036116">
    <property type="entry name" value="FN3_sf"/>
</dbReference>
<comment type="subcellular location">
    <subcellularLocation>
        <location evidence="1">Cytoplasm</location>
    </subcellularLocation>
</comment>
<dbReference type="InterPro" id="IPR003599">
    <property type="entry name" value="Ig_sub"/>
</dbReference>
<dbReference type="SUPFAM" id="SSF48726">
    <property type="entry name" value="Immunoglobulin"/>
    <property type="match status" value="1"/>
</dbReference>
<dbReference type="FunFam" id="1.10.510.10:FF:000152">
    <property type="entry name" value="kalirin isoform X1"/>
    <property type="match status" value="1"/>
</dbReference>
<evidence type="ECO:0000256" key="10">
    <source>
        <dbReference type="PROSITE-ProRule" id="PRU00192"/>
    </source>
</evidence>
<evidence type="ECO:0000256" key="1">
    <source>
        <dbReference type="ARBA" id="ARBA00004496"/>
    </source>
</evidence>
<dbReference type="Pfam" id="PF07679">
    <property type="entry name" value="I-set"/>
    <property type="match status" value="1"/>
</dbReference>
<dbReference type="AlphaFoldDB" id="A0A0P7TTC7"/>
<dbReference type="Pfam" id="PF16609">
    <property type="entry name" value="SH3-RhoG_link"/>
    <property type="match status" value="1"/>
</dbReference>
<feature type="region of interest" description="Disordered" evidence="12">
    <location>
        <begin position="594"/>
        <end position="614"/>
    </location>
</feature>
<name>A0A0P7TTC7_SCLFO</name>
<dbReference type="InterPro" id="IPR051336">
    <property type="entry name" value="RhoGEF_Guanine_NuclExch_SF"/>
</dbReference>
<evidence type="ECO:0000259" key="14">
    <source>
        <dbReference type="PROSITE" id="PS50010"/>
    </source>
</evidence>
<evidence type="ECO:0000256" key="12">
    <source>
        <dbReference type="SAM" id="MobiDB-lite"/>
    </source>
</evidence>
<dbReference type="SMART" id="SM00409">
    <property type="entry name" value="IG"/>
    <property type="match status" value="1"/>
</dbReference>
<dbReference type="PROSITE" id="PS50011">
    <property type="entry name" value="PROTEIN_KINASE_DOM"/>
    <property type="match status" value="1"/>
</dbReference>
<dbReference type="FunFam" id="2.30.30.40:FF:000038">
    <property type="entry name" value="kalirin isoform X1"/>
    <property type="match status" value="1"/>
</dbReference>
<dbReference type="SMART" id="SM00220">
    <property type="entry name" value="S_TKc"/>
    <property type="match status" value="1"/>
</dbReference>
<dbReference type="InterPro" id="IPR035899">
    <property type="entry name" value="DBL_dom_sf"/>
</dbReference>
<evidence type="ECO:0000256" key="2">
    <source>
        <dbReference type="ARBA" id="ARBA00006692"/>
    </source>
</evidence>
<dbReference type="Pfam" id="PF22697">
    <property type="entry name" value="SOS1_NGEF_PH"/>
    <property type="match status" value="1"/>
</dbReference>
<evidence type="ECO:0000256" key="11">
    <source>
        <dbReference type="PROSITE-ProRule" id="PRU10141"/>
    </source>
</evidence>
<keyword evidence="7 11" id="KW-0547">Nucleotide-binding</keyword>
<dbReference type="SUPFAM" id="SSF48065">
    <property type="entry name" value="DBL homology domain (DH-domain)"/>
    <property type="match status" value="1"/>
</dbReference>
<dbReference type="SUPFAM" id="SSF49265">
    <property type="entry name" value="Fibronectin type III"/>
    <property type="match status" value="1"/>
</dbReference>
<dbReference type="SMART" id="SM00060">
    <property type="entry name" value="FN3"/>
    <property type="match status" value="1"/>
</dbReference>
<dbReference type="InterPro" id="IPR007110">
    <property type="entry name" value="Ig-like_dom"/>
</dbReference>
<evidence type="ECO:0000256" key="7">
    <source>
        <dbReference type="ARBA" id="ARBA00022741"/>
    </source>
</evidence>
<evidence type="ECO:0000256" key="5">
    <source>
        <dbReference type="ARBA" id="ARBA00022658"/>
    </source>
</evidence>
<reference evidence="18 19" key="1">
    <citation type="submission" date="2015-08" db="EMBL/GenBank/DDBJ databases">
        <title>The genome of the Asian arowana (Scleropages formosus).</title>
        <authorList>
            <person name="Tan M.H."/>
            <person name="Gan H.M."/>
            <person name="Croft L.J."/>
            <person name="Austin C.M."/>
        </authorList>
    </citation>
    <scope>NUCLEOTIDE SEQUENCE [LARGE SCALE GENOMIC DNA]</scope>
    <source>
        <strain evidence="18">Aro1</strain>
    </source>
</reference>
<dbReference type="GO" id="GO:0014069">
    <property type="term" value="C:postsynaptic density"/>
    <property type="evidence" value="ECO:0007669"/>
    <property type="project" value="TreeGrafter"/>
</dbReference>
<dbReference type="Gene3D" id="2.60.40.10">
    <property type="entry name" value="Immunoglobulins"/>
    <property type="match status" value="2"/>
</dbReference>
<feature type="region of interest" description="Disordered" evidence="12">
    <location>
        <begin position="1"/>
        <end position="175"/>
    </location>
</feature>
<feature type="domain" description="SH3" evidence="13">
    <location>
        <begin position="505"/>
        <end position="570"/>
    </location>
</feature>
<feature type="compositionally biased region" description="Basic residues" evidence="12">
    <location>
        <begin position="66"/>
        <end position="75"/>
    </location>
</feature>
<dbReference type="CDD" id="cd00160">
    <property type="entry name" value="RhoGEF"/>
    <property type="match status" value="1"/>
</dbReference>
<dbReference type="InterPro" id="IPR000219">
    <property type="entry name" value="DH_dom"/>
</dbReference>
<dbReference type="GO" id="GO:0004672">
    <property type="term" value="F:protein kinase activity"/>
    <property type="evidence" value="ECO:0007669"/>
    <property type="project" value="InterPro"/>
</dbReference>
<keyword evidence="4" id="KW-0963">Cytoplasm</keyword>
<dbReference type="GO" id="GO:0005085">
    <property type="term" value="F:guanyl-nucleotide exchange factor activity"/>
    <property type="evidence" value="ECO:0007669"/>
    <property type="project" value="UniProtKB-KW"/>
</dbReference>
<dbReference type="GO" id="GO:0005524">
    <property type="term" value="F:ATP binding"/>
    <property type="evidence" value="ECO:0007669"/>
    <property type="project" value="UniProtKB-UniRule"/>
</dbReference>
<dbReference type="InterPro" id="IPR055251">
    <property type="entry name" value="SOS1_NGEF_PH"/>
</dbReference>
<feature type="compositionally biased region" description="Basic and acidic residues" evidence="12">
    <location>
        <begin position="76"/>
        <end position="87"/>
    </location>
</feature>
<gene>
    <name evidence="18" type="ORF">Z043_121059</name>
</gene>
<protein>
    <recommendedName>
        <fullName evidence="20">Kalirin-like</fullName>
    </recommendedName>
</protein>
<dbReference type="GO" id="GO:0005737">
    <property type="term" value="C:cytoplasm"/>
    <property type="evidence" value="ECO:0007669"/>
    <property type="project" value="UniProtKB-SubCell"/>
</dbReference>
<feature type="domain" description="DH" evidence="14">
    <location>
        <begin position="184"/>
        <end position="359"/>
    </location>
</feature>
<dbReference type="CDD" id="cd11853">
    <property type="entry name" value="SH3_Kalirin_2"/>
    <property type="match status" value="1"/>
</dbReference>
<dbReference type="PROSITE" id="PS50010">
    <property type="entry name" value="DH_2"/>
    <property type="match status" value="1"/>
</dbReference>
<feature type="compositionally biased region" description="Low complexity" evidence="12">
    <location>
        <begin position="24"/>
        <end position="33"/>
    </location>
</feature>
<feature type="compositionally biased region" description="Low complexity" evidence="12">
    <location>
        <begin position="440"/>
        <end position="457"/>
    </location>
</feature>
<evidence type="ECO:0000313" key="19">
    <source>
        <dbReference type="Proteomes" id="UP000034805"/>
    </source>
</evidence>
<dbReference type="InterPro" id="IPR003961">
    <property type="entry name" value="FN3_dom"/>
</dbReference>
<dbReference type="InterPro" id="IPR003598">
    <property type="entry name" value="Ig_sub2"/>
</dbReference>
<dbReference type="GO" id="GO:0019898">
    <property type="term" value="C:extrinsic component of membrane"/>
    <property type="evidence" value="ECO:0007669"/>
    <property type="project" value="TreeGrafter"/>
</dbReference>
<dbReference type="FunFam" id="1.20.900.10:FF:000008">
    <property type="entry name" value="rho guanine nucleotide exchange factor 25"/>
    <property type="match status" value="1"/>
</dbReference>
<dbReference type="PROSITE" id="PS00107">
    <property type="entry name" value="PROTEIN_KINASE_ATP"/>
    <property type="match status" value="1"/>
</dbReference>
<dbReference type="FunFam" id="2.60.40.10:FF:000368">
    <property type="entry name" value="kalirin isoform X1"/>
    <property type="match status" value="1"/>
</dbReference>
<dbReference type="Pfam" id="PF00621">
    <property type="entry name" value="RhoGEF"/>
    <property type="match status" value="1"/>
</dbReference>
<dbReference type="SMART" id="SM00408">
    <property type="entry name" value="IGc2"/>
    <property type="match status" value="1"/>
</dbReference>
<dbReference type="Proteomes" id="UP000034805">
    <property type="component" value="Unassembled WGS sequence"/>
</dbReference>
<comment type="similarity">
    <text evidence="2">Belongs to the protein kinase superfamily. CAMK Ser/Thr protein kinase family.</text>
</comment>
<accession>A0A0P7TTC7</accession>
<evidence type="ECO:0008006" key="20">
    <source>
        <dbReference type="Google" id="ProtNLM"/>
    </source>
</evidence>
<dbReference type="PANTHER" id="PTHR22826">
    <property type="entry name" value="RHO GUANINE EXCHANGE FACTOR-RELATED"/>
    <property type="match status" value="1"/>
</dbReference>
<evidence type="ECO:0000256" key="6">
    <source>
        <dbReference type="ARBA" id="ARBA00022737"/>
    </source>
</evidence>
<keyword evidence="3 10" id="KW-0728">SH3 domain</keyword>
<evidence type="ECO:0000259" key="17">
    <source>
        <dbReference type="PROSITE" id="PS50853"/>
    </source>
</evidence>
<dbReference type="InterPro" id="IPR011993">
    <property type="entry name" value="PH-like_dom_sf"/>
</dbReference>
<dbReference type="PANTHER" id="PTHR22826:SF49">
    <property type="entry name" value="KALIRIN"/>
    <property type="match status" value="1"/>
</dbReference>
<dbReference type="GO" id="GO:0035556">
    <property type="term" value="P:intracellular signal transduction"/>
    <property type="evidence" value="ECO:0007669"/>
    <property type="project" value="TreeGrafter"/>
</dbReference>
<feature type="domain" description="Fibronectin type-III" evidence="17">
    <location>
        <begin position="734"/>
        <end position="826"/>
    </location>
</feature>
<dbReference type="Gene3D" id="1.20.900.10">
    <property type="entry name" value="Dbl homology (DH) domain"/>
    <property type="match status" value="1"/>
</dbReference>